<organism evidence="1 2">
    <name type="scientific">Ambrosia artemisiifolia</name>
    <name type="common">Common ragweed</name>
    <dbReference type="NCBI Taxonomy" id="4212"/>
    <lineage>
        <taxon>Eukaryota</taxon>
        <taxon>Viridiplantae</taxon>
        <taxon>Streptophyta</taxon>
        <taxon>Embryophyta</taxon>
        <taxon>Tracheophyta</taxon>
        <taxon>Spermatophyta</taxon>
        <taxon>Magnoliopsida</taxon>
        <taxon>eudicotyledons</taxon>
        <taxon>Gunneridae</taxon>
        <taxon>Pentapetalae</taxon>
        <taxon>asterids</taxon>
        <taxon>campanulids</taxon>
        <taxon>Asterales</taxon>
        <taxon>Asteraceae</taxon>
        <taxon>Asteroideae</taxon>
        <taxon>Heliantheae alliance</taxon>
        <taxon>Heliantheae</taxon>
        <taxon>Ambrosia</taxon>
    </lineage>
</organism>
<keyword evidence="2" id="KW-1185">Reference proteome</keyword>
<dbReference type="Proteomes" id="UP001206925">
    <property type="component" value="Unassembled WGS sequence"/>
</dbReference>
<dbReference type="AlphaFoldDB" id="A0AAD5CSM5"/>
<dbReference type="EMBL" id="JAMZMK010006740">
    <property type="protein sequence ID" value="KAI7747503.1"/>
    <property type="molecule type" value="Genomic_DNA"/>
</dbReference>
<protein>
    <submittedName>
        <fullName evidence="1">Uncharacterized protein</fullName>
    </submittedName>
</protein>
<accession>A0AAD5CSM5</accession>
<sequence>MVQCKQQKGEWECGYLVIRHMFEFLRFYVDQIPIRMWKNTSYATDKDMDLMLKTLMPTFFSELVIRILSVRMCMGRG</sequence>
<gene>
    <name evidence="1" type="ORF">M8C21_008144</name>
</gene>
<name>A0AAD5CSM5_AMBAR</name>
<evidence type="ECO:0000313" key="1">
    <source>
        <dbReference type="EMBL" id="KAI7747503.1"/>
    </source>
</evidence>
<proteinExistence type="predicted"/>
<evidence type="ECO:0000313" key="2">
    <source>
        <dbReference type="Proteomes" id="UP001206925"/>
    </source>
</evidence>
<reference evidence="1" key="1">
    <citation type="submission" date="2022-06" db="EMBL/GenBank/DDBJ databases">
        <title>Uncovering the hologenomic basis of an extraordinary plant invasion.</title>
        <authorList>
            <person name="Bieker V.C."/>
            <person name="Martin M.D."/>
            <person name="Gilbert T."/>
            <person name="Hodgins K."/>
            <person name="Battlay P."/>
            <person name="Petersen B."/>
            <person name="Wilson J."/>
        </authorList>
    </citation>
    <scope>NUCLEOTIDE SEQUENCE</scope>
    <source>
        <strain evidence="1">AA19_3_7</strain>
        <tissue evidence="1">Leaf</tissue>
    </source>
</reference>
<comment type="caution">
    <text evidence="1">The sequence shown here is derived from an EMBL/GenBank/DDBJ whole genome shotgun (WGS) entry which is preliminary data.</text>
</comment>